<gene>
    <name evidence="2" type="ORF">Baya_7891</name>
</gene>
<dbReference type="OrthoDB" id="1881at2759"/>
<comment type="caution">
    <text evidence="2">The sequence shown here is derived from an EMBL/GenBank/DDBJ whole genome shotgun (WGS) entry which is preliminary data.</text>
</comment>
<dbReference type="PANTHER" id="PTHR12307:SF15">
    <property type="entry name" value="PROTEIN PHOSPHATASE 1 REGULATORY SUBUNIT 3C"/>
    <property type="match status" value="1"/>
</dbReference>
<name>A0A556U2M1_BAGYA</name>
<dbReference type="PANTHER" id="PTHR12307">
    <property type="entry name" value="PROTEIN PHOSPHATASE 1 REGULATORY SUBUNIT"/>
    <property type="match status" value="1"/>
</dbReference>
<dbReference type="GO" id="GO:0000164">
    <property type="term" value="C:protein phosphatase type 1 complex"/>
    <property type="evidence" value="ECO:0007669"/>
    <property type="project" value="TreeGrafter"/>
</dbReference>
<dbReference type="GO" id="GO:2001069">
    <property type="term" value="F:glycogen binding"/>
    <property type="evidence" value="ECO:0007669"/>
    <property type="project" value="TreeGrafter"/>
</dbReference>
<accession>A0A556U2M1</accession>
<sequence>MPVDLGMHCHPPIGQLLGTSTPMSHHAVFRPGMCELQRSRAPRSPQIPSSLRALNCKSSLKCTNPCGLVKKKKQVVFADAKGLALTAVRIFKSDPPISDVEQLSPPVKMQTDSSVQRKLLCLRLGFPQPYADLPSFLESLTKTLVRLESCSLRSGSLFGKVRVCNVSPEKAVHVRITYDSWRSHQDIPCTRIQQKNENSETELFLFNIPIPCHATLQYHLEFYVSFRPGPGNTLLLDSNNGRNYRIIVEEVTSKEACLVEKRQLRPKNFKNPQMFFLRNGPAFY</sequence>
<dbReference type="InterPro" id="IPR005036">
    <property type="entry name" value="CBM21_dom"/>
</dbReference>
<evidence type="ECO:0000259" key="1">
    <source>
        <dbReference type="PROSITE" id="PS51159"/>
    </source>
</evidence>
<reference evidence="2 3" key="1">
    <citation type="journal article" date="2019" name="Genome Biol. Evol.">
        <title>Whole-Genome Sequencing of the Giant Devil Catfish, Bagarius yarrelli.</title>
        <authorList>
            <person name="Jiang W."/>
            <person name="Lv Y."/>
            <person name="Cheng L."/>
            <person name="Yang K."/>
            <person name="Chao B."/>
            <person name="Wang X."/>
            <person name="Li Y."/>
            <person name="Pan X."/>
            <person name="You X."/>
            <person name="Zhang Y."/>
            <person name="Yang J."/>
            <person name="Li J."/>
            <person name="Zhang X."/>
            <person name="Liu S."/>
            <person name="Sun C."/>
            <person name="Yang J."/>
            <person name="Shi Q."/>
        </authorList>
    </citation>
    <scope>NUCLEOTIDE SEQUENCE [LARGE SCALE GENOMIC DNA]</scope>
    <source>
        <strain evidence="2">JWS20170419001</strain>
        <tissue evidence="2">Muscle</tissue>
    </source>
</reference>
<evidence type="ECO:0000313" key="2">
    <source>
        <dbReference type="EMBL" id="TSM12490.1"/>
    </source>
</evidence>
<protein>
    <submittedName>
        <fullName evidence="2">Protein phosphatase 1 regulatory subunit 3C-B</fullName>
    </submittedName>
</protein>
<dbReference type="Proteomes" id="UP000319801">
    <property type="component" value="Unassembled WGS sequence"/>
</dbReference>
<dbReference type="GO" id="GO:0005979">
    <property type="term" value="P:regulation of glycogen biosynthetic process"/>
    <property type="evidence" value="ECO:0007669"/>
    <property type="project" value="TreeGrafter"/>
</dbReference>
<dbReference type="Gene3D" id="2.60.40.2440">
    <property type="entry name" value="Carbohydrate binding type-21 domain"/>
    <property type="match status" value="1"/>
</dbReference>
<dbReference type="AlphaFoldDB" id="A0A556U2M1"/>
<dbReference type="Pfam" id="PF03370">
    <property type="entry name" value="CBM_21"/>
    <property type="match status" value="1"/>
</dbReference>
<dbReference type="PROSITE" id="PS51159">
    <property type="entry name" value="CBM21"/>
    <property type="match status" value="1"/>
</dbReference>
<organism evidence="2 3">
    <name type="scientific">Bagarius yarrelli</name>
    <name type="common">Goonch</name>
    <name type="synonym">Bagrus yarrelli</name>
    <dbReference type="NCBI Taxonomy" id="175774"/>
    <lineage>
        <taxon>Eukaryota</taxon>
        <taxon>Metazoa</taxon>
        <taxon>Chordata</taxon>
        <taxon>Craniata</taxon>
        <taxon>Vertebrata</taxon>
        <taxon>Euteleostomi</taxon>
        <taxon>Actinopterygii</taxon>
        <taxon>Neopterygii</taxon>
        <taxon>Teleostei</taxon>
        <taxon>Ostariophysi</taxon>
        <taxon>Siluriformes</taxon>
        <taxon>Sisoridae</taxon>
        <taxon>Sisorinae</taxon>
        <taxon>Bagarius</taxon>
    </lineage>
</organism>
<dbReference type="InterPro" id="IPR038175">
    <property type="entry name" value="CBM21_dom_sf"/>
</dbReference>
<dbReference type="EMBL" id="VCAZ01000041">
    <property type="protein sequence ID" value="TSM12490.1"/>
    <property type="molecule type" value="Genomic_DNA"/>
</dbReference>
<evidence type="ECO:0000313" key="3">
    <source>
        <dbReference type="Proteomes" id="UP000319801"/>
    </source>
</evidence>
<dbReference type="GO" id="GO:0008157">
    <property type="term" value="F:protein phosphatase 1 binding"/>
    <property type="evidence" value="ECO:0007669"/>
    <property type="project" value="TreeGrafter"/>
</dbReference>
<dbReference type="InterPro" id="IPR050782">
    <property type="entry name" value="PP1_regulatory_subunit_3"/>
</dbReference>
<proteinExistence type="predicted"/>
<keyword evidence="3" id="KW-1185">Reference proteome</keyword>
<feature type="domain" description="CBM21" evidence="1">
    <location>
        <begin position="137"/>
        <end position="247"/>
    </location>
</feature>